<evidence type="ECO:0000313" key="3">
    <source>
        <dbReference type="Proteomes" id="UP001597546"/>
    </source>
</evidence>
<reference evidence="3" key="1">
    <citation type="journal article" date="2019" name="Int. J. Syst. Evol. Microbiol.">
        <title>The Global Catalogue of Microorganisms (GCM) 10K type strain sequencing project: providing services to taxonomists for standard genome sequencing and annotation.</title>
        <authorList>
            <consortium name="The Broad Institute Genomics Platform"/>
            <consortium name="The Broad Institute Genome Sequencing Center for Infectious Disease"/>
            <person name="Wu L."/>
            <person name="Ma J."/>
        </authorList>
    </citation>
    <scope>NUCLEOTIDE SEQUENCE [LARGE SCALE GENOMIC DNA]</scope>
    <source>
        <strain evidence="3">KCTC 42456</strain>
    </source>
</reference>
<accession>A0ABW5TS39</accession>
<protein>
    <submittedName>
        <fullName evidence="2">Uncharacterized protein</fullName>
    </submittedName>
</protein>
<organism evidence="2 3">
    <name type="scientific">Pedobacter alpinus</name>
    <dbReference type="NCBI Taxonomy" id="1590643"/>
    <lineage>
        <taxon>Bacteria</taxon>
        <taxon>Pseudomonadati</taxon>
        <taxon>Bacteroidota</taxon>
        <taxon>Sphingobacteriia</taxon>
        <taxon>Sphingobacteriales</taxon>
        <taxon>Sphingobacteriaceae</taxon>
        <taxon>Pedobacter</taxon>
    </lineage>
</organism>
<gene>
    <name evidence="2" type="ORF">ACFSSE_08185</name>
</gene>
<dbReference type="Proteomes" id="UP001597546">
    <property type="component" value="Unassembled WGS sequence"/>
</dbReference>
<feature type="chain" id="PRO_5045300974" evidence="1">
    <location>
        <begin position="23"/>
        <end position="215"/>
    </location>
</feature>
<evidence type="ECO:0000256" key="1">
    <source>
        <dbReference type="SAM" id="SignalP"/>
    </source>
</evidence>
<feature type="signal peptide" evidence="1">
    <location>
        <begin position="1"/>
        <end position="22"/>
    </location>
</feature>
<dbReference type="RefSeq" id="WP_379045735.1">
    <property type="nucleotide sequence ID" value="NZ_JBHSKW010000056.1"/>
</dbReference>
<proteinExistence type="predicted"/>
<evidence type="ECO:0000313" key="2">
    <source>
        <dbReference type="EMBL" id="MFD2731684.1"/>
    </source>
</evidence>
<keyword evidence="3" id="KW-1185">Reference proteome</keyword>
<name>A0ABW5TS39_9SPHI</name>
<comment type="caution">
    <text evidence="2">The sequence shown here is derived from an EMBL/GenBank/DDBJ whole genome shotgun (WGS) entry which is preliminary data.</text>
</comment>
<sequence length="215" mass="23666">MKTRITTTIAMLFILLVGNVNAQDAKYMAAMQTSLQQFGAAKAPADYLAAANKFEQIGTLAKTEWLPYYYAALSQLINNTMLSKPEEKEAVLTKAQELIEKAETLNPTESEIFALKGYIAFMQIYVDPMARMQTGMANAMGLLGKAKALNPANPRPYYIIAQNTFYTPEAFGGGKNAAKPKLEEAAAKFETFKPANLMMPNWGADRNAELLAQCK</sequence>
<keyword evidence="1" id="KW-0732">Signal</keyword>
<dbReference type="EMBL" id="JBHULV010000024">
    <property type="protein sequence ID" value="MFD2731684.1"/>
    <property type="molecule type" value="Genomic_DNA"/>
</dbReference>